<name>A0A9X0B558_9EURO</name>
<dbReference type="Proteomes" id="UP001147747">
    <property type="component" value="Unassembled WGS sequence"/>
</dbReference>
<organism evidence="2 3">
    <name type="scientific">Penicillium cosmopolitanum</name>
    <dbReference type="NCBI Taxonomy" id="1131564"/>
    <lineage>
        <taxon>Eukaryota</taxon>
        <taxon>Fungi</taxon>
        <taxon>Dikarya</taxon>
        <taxon>Ascomycota</taxon>
        <taxon>Pezizomycotina</taxon>
        <taxon>Eurotiomycetes</taxon>
        <taxon>Eurotiomycetidae</taxon>
        <taxon>Eurotiales</taxon>
        <taxon>Aspergillaceae</taxon>
        <taxon>Penicillium</taxon>
    </lineage>
</organism>
<gene>
    <name evidence="2" type="ORF">N7509_011017</name>
</gene>
<comment type="caution">
    <text evidence="2">The sequence shown here is derived from an EMBL/GenBank/DDBJ whole genome shotgun (WGS) entry which is preliminary data.</text>
</comment>
<reference evidence="2" key="2">
    <citation type="journal article" date="2023" name="IMA Fungus">
        <title>Comparative genomic study of the Penicillium genus elucidates a diverse pangenome and 15 lateral gene transfer events.</title>
        <authorList>
            <person name="Petersen C."/>
            <person name="Sorensen T."/>
            <person name="Nielsen M.R."/>
            <person name="Sondergaard T.E."/>
            <person name="Sorensen J.L."/>
            <person name="Fitzpatrick D.A."/>
            <person name="Frisvad J.C."/>
            <person name="Nielsen K.L."/>
        </authorList>
    </citation>
    <scope>NUCLEOTIDE SEQUENCE</scope>
    <source>
        <strain evidence="2">IBT 29677</strain>
    </source>
</reference>
<proteinExistence type="predicted"/>
<dbReference type="RefSeq" id="XP_056486274.1">
    <property type="nucleotide sequence ID" value="XM_056635654.1"/>
</dbReference>
<accession>A0A9X0B558</accession>
<sequence>CHPCSESTSTAPNVISPNGDIILEYAVMSSEKKHYWQVSSEQLMTGSPYFGAMLDSEKFLEGRLLAQQRQALIDGAADSSSRILSVSSLAKLPIVEIPCSAKSELCGVEAIQLFLKILCLDSSDTEAQDVFYDGLTAQSSSIVAKLIDISEWFNSTSPIQKALQTAQYRGGGKSKPGVSMKVFTLDMLKLKERRIREMIFISASIGLNDILKAMTHTLVLVGSRYWQQGPERPMTDGYLSWKYLPNGLEEEIYHRRQCVMNTLTDLQAHFLRAYGGLERDESNAKPNTPGVAFSSSIRNPELQCRNGLDNGAQCDIFHLGQMTRFFALRTKTIFLGSTLVDPNFNNEDSGEESPDQYNGPDEHGDSEEPQFAINQVIAGIKQYPDYQIDTNHVGCGIRRRILPILDGIEKFIADSRGLLGIQASLWELPETRMVSAWSGKGGPKDHTVEIRFAKITKIDIPSYGPLKHFTSPEDQARFMFTAAKYKWEA</sequence>
<reference evidence="2" key="1">
    <citation type="submission" date="2022-12" db="EMBL/GenBank/DDBJ databases">
        <authorList>
            <person name="Petersen C."/>
        </authorList>
    </citation>
    <scope>NUCLEOTIDE SEQUENCE</scope>
    <source>
        <strain evidence="2">IBT 29677</strain>
    </source>
</reference>
<evidence type="ECO:0000313" key="3">
    <source>
        <dbReference type="Proteomes" id="UP001147747"/>
    </source>
</evidence>
<feature type="non-terminal residue" evidence="2">
    <location>
        <position position="1"/>
    </location>
</feature>
<dbReference type="GeneID" id="81374634"/>
<dbReference type="AlphaFoldDB" id="A0A9X0B558"/>
<feature type="region of interest" description="Disordered" evidence="1">
    <location>
        <begin position="344"/>
        <end position="367"/>
    </location>
</feature>
<evidence type="ECO:0008006" key="4">
    <source>
        <dbReference type="Google" id="ProtNLM"/>
    </source>
</evidence>
<protein>
    <recommendedName>
        <fullName evidence="4">BTB domain-containing protein</fullName>
    </recommendedName>
</protein>
<dbReference type="EMBL" id="JAPZBU010000009">
    <property type="protein sequence ID" value="KAJ5388476.1"/>
    <property type="molecule type" value="Genomic_DNA"/>
</dbReference>
<evidence type="ECO:0000313" key="2">
    <source>
        <dbReference type="EMBL" id="KAJ5388476.1"/>
    </source>
</evidence>
<dbReference type="OrthoDB" id="5398371at2759"/>
<evidence type="ECO:0000256" key="1">
    <source>
        <dbReference type="SAM" id="MobiDB-lite"/>
    </source>
</evidence>
<keyword evidence="3" id="KW-1185">Reference proteome</keyword>